<keyword evidence="4" id="KW-0804">Transcription</keyword>
<feature type="compositionally biased region" description="Basic residues" evidence="6">
    <location>
        <begin position="72"/>
        <end position="83"/>
    </location>
</feature>
<evidence type="ECO:0000313" key="8">
    <source>
        <dbReference type="EMBL" id="KAK0740431.1"/>
    </source>
</evidence>
<evidence type="ECO:0000256" key="1">
    <source>
        <dbReference type="ARBA" id="ARBA00004123"/>
    </source>
</evidence>
<dbReference type="EMBL" id="JAUKUD010000006">
    <property type="protein sequence ID" value="KAK0740431.1"/>
    <property type="molecule type" value="Genomic_DNA"/>
</dbReference>
<evidence type="ECO:0000256" key="5">
    <source>
        <dbReference type="ARBA" id="ARBA00023242"/>
    </source>
</evidence>
<dbReference type="GO" id="GO:0043565">
    <property type="term" value="F:sequence-specific DNA binding"/>
    <property type="evidence" value="ECO:0007669"/>
    <property type="project" value="TreeGrafter"/>
</dbReference>
<reference evidence="8" key="1">
    <citation type="submission" date="2023-06" db="EMBL/GenBank/DDBJ databases">
        <title>Genome-scale phylogeny and comparative genomics of the fungal order Sordariales.</title>
        <authorList>
            <consortium name="Lawrence Berkeley National Laboratory"/>
            <person name="Hensen N."/>
            <person name="Bonometti L."/>
            <person name="Westerberg I."/>
            <person name="Brannstrom I.O."/>
            <person name="Guillou S."/>
            <person name="Cros-Aarteil S."/>
            <person name="Calhoun S."/>
            <person name="Haridas S."/>
            <person name="Kuo A."/>
            <person name="Mondo S."/>
            <person name="Pangilinan J."/>
            <person name="Riley R."/>
            <person name="LaButti K."/>
            <person name="Andreopoulos B."/>
            <person name="Lipzen A."/>
            <person name="Chen C."/>
            <person name="Yanf M."/>
            <person name="Daum C."/>
            <person name="Ng V."/>
            <person name="Clum A."/>
            <person name="Steindorff A."/>
            <person name="Ohm R."/>
            <person name="Martin F."/>
            <person name="Silar P."/>
            <person name="Natvig D."/>
            <person name="Lalanne C."/>
            <person name="Gautier V."/>
            <person name="Ament-velasquez S.L."/>
            <person name="Kruys A."/>
            <person name="Hutchinson M.I."/>
            <person name="Powell A.J."/>
            <person name="Barry K."/>
            <person name="Miller A.N."/>
            <person name="Grigoriev I.V."/>
            <person name="Debuchy R."/>
            <person name="Gladieux P."/>
            <person name="Thoren M.H."/>
            <person name="Johannesson H."/>
        </authorList>
    </citation>
    <scope>NUCLEOTIDE SEQUENCE</scope>
    <source>
        <strain evidence="8">SMH3187-1</strain>
    </source>
</reference>
<dbReference type="Pfam" id="PF04082">
    <property type="entry name" value="Fungal_trans"/>
    <property type="match status" value="1"/>
</dbReference>
<dbReference type="GO" id="GO:0005634">
    <property type="term" value="C:nucleus"/>
    <property type="evidence" value="ECO:0007669"/>
    <property type="project" value="UniProtKB-SubCell"/>
</dbReference>
<proteinExistence type="predicted"/>
<feature type="region of interest" description="Disordered" evidence="6">
    <location>
        <begin position="530"/>
        <end position="561"/>
    </location>
</feature>
<organism evidence="8 9">
    <name type="scientific">Schizothecium vesticola</name>
    <dbReference type="NCBI Taxonomy" id="314040"/>
    <lineage>
        <taxon>Eukaryota</taxon>
        <taxon>Fungi</taxon>
        <taxon>Dikarya</taxon>
        <taxon>Ascomycota</taxon>
        <taxon>Pezizomycotina</taxon>
        <taxon>Sordariomycetes</taxon>
        <taxon>Sordariomycetidae</taxon>
        <taxon>Sordariales</taxon>
        <taxon>Schizotheciaceae</taxon>
        <taxon>Schizothecium</taxon>
    </lineage>
</organism>
<feature type="region of interest" description="Disordered" evidence="6">
    <location>
        <begin position="28"/>
        <end position="100"/>
    </location>
</feature>
<dbReference type="CDD" id="cd12148">
    <property type="entry name" value="fungal_TF_MHR"/>
    <property type="match status" value="1"/>
</dbReference>
<sequence length="599" mass="68013">MDKLAFSAISPVAPPNARVGEAIAADALSSSTSPSSQVAPPNISFPEKPQGCRRRREAGSIRDHAPTTVRASKIRARRPAHPSHKLEALQPAERQANKPTPPLAFLHRTRHNIATTMLHSDQPFDFSAEIRYPPKPRWTELLEEFFWGWNAAAHFVHTYSVIDWTEQVCENAGAGGVDLAFRVGNVRAATVLLSLAIGSISRDREHSETRSNELDSWIWILSFGDNMFRTAKELLSRDDSVTLESVQARLIHDMYLLSTNGLIQAWHSFGSTVLMMTSLGLHRRGLGLYPTNRSNYTKMQSERRLFYCHNALTMRIPMKLVPWEYISIWYQVYTLRDISEDHRFGCIVCLVSELKKWRRRLPPGLAQPPNHLFRRQAALLELSYHHALILLTRPFITHPYPHRGQKKALVDASLKICCEAVKLALQSTADVARLDADPRMFKTLWYVHQVSFCCISTIHLLPRIREYQKKYSGQALWTFFDSVDAELRELADRTTKALAEDTGPFSPGPRYAVNLNELKEEVLLQIRDSRVSEAPPREADTAPLFRAGPRPEPSMDKEEPGWVGKPTVLLMWHGTRFIPCQRPDRGKNSSYGAYPLVVD</sequence>
<accession>A0AA40JZ88</accession>
<dbReference type="InterPro" id="IPR007219">
    <property type="entry name" value="XnlR_reg_dom"/>
</dbReference>
<dbReference type="PANTHER" id="PTHR47540:SF2">
    <property type="entry name" value="ZN(II)2CYS6 TRANSCRIPTION FACTOR (EUROFUNG)"/>
    <property type="match status" value="1"/>
</dbReference>
<dbReference type="AlphaFoldDB" id="A0AA40JZ88"/>
<comment type="caution">
    <text evidence="8">The sequence shown here is derived from an EMBL/GenBank/DDBJ whole genome shotgun (WGS) entry which is preliminary data.</text>
</comment>
<dbReference type="GO" id="GO:0008270">
    <property type="term" value="F:zinc ion binding"/>
    <property type="evidence" value="ECO:0007669"/>
    <property type="project" value="InterPro"/>
</dbReference>
<keyword evidence="3" id="KW-0238">DNA-binding</keyword>
<keyword evidence="2" id="KW-0805">Transcription regulation</keyword>
<evidence type="ECO:0000256" key="2">
    <source>
        <dbReference type="ARBA" id="ARBA00023015"/>
    </source>
</evidence>
<dbReference type="GO" id="GO:0006351">
    <property type="term" value="P:DNA-templated transcription"/>
    <property type="evidence" value="ECO:0007669"/>
    <property type="project" value="InterPro"/>
</dbReference>
<dbReference type="PANTHER" id="PTHR47540">
    <property type="entry name" value="THIAMINE REPRESSIBLE GENES REGULATORY PROTEIN THI5"/>
    <property type="match status" value="1"/>
</dbReference>
<feature type="compositionally biased region" description="Basic and acidic residues" evidence="6">
    <location>
        <begin position="530"/>
        <end position="540"/>
    </location>
</feature>
<evidence type="ECO:0000256" key="3">
    <source>
        <dbReference type="ARBA" id="ARBA00023125"/>
    </source>
</evidence>
<evidence type="ECO:0000313" key="9">
    <source>
        <dbReference type="Proteomes" id="UP001172155"/>
    </source>
</evidence>
<dbReference type="InterPro" id="IPR051711">
    <property type="entry name" value="Stress_Response_Reg"/>
</dbReference>
<name>A0AA40JZ88_9PEZI</name>
<comment type="subcellular location">
    <subcellularLocation>
        <location evidence="1">Nucleus</location>
    </subcellularLocation>
</comment>
<dbReference type="GO" id="GO:0045944">
    <property type="term" value="P:positive regulation of transcription by RNA polymerase II"/>
    <property type="evidence" value="ECO:0007669"/>
    <property type="project" value="TreeGrafter"/>
</dbReference>
<feature type="domain" description="Xylanolytic transcriptional activator regulatory" evidence="7">
    <location>
        <begin position="145"/>
        <end position="308"/>
    </location>
</feature>
<evidence type="ECO:0000256" key="6">
    <source>
        <dbReference type="SAM" id="MobiDB-lite"/>
    </source>
</evidence>
<dbReference type="Proteomes" id="UP001172155">
    <property type="component" value="Unassembled WGS sequence"/>
</dbReference>
<evidence type="ECO:0000259" key="7">
    <source>
        <dbReference type="Pfam" id="PF04082"/>
    </source>
</evidence>
<keyword evidence="5" id="KW-0539">Nucleus</keyword>
<evidence type="ECO:0000256" key="4">
    <source>
        <dbReference type="ARBA" id="ARBA00023163"/>
    </source>
</evidence>
<gene>
    <name evidence="8" type="ORF">B0T18DRAFT_393254</name>
</gene>
<protein>
    <recommendedName>
        <fullName evidence="7">Xylanolytic transcriptional activator regulatory domain-containing protein</fullName>
    </recommendedName>
</protein>
<keyword evidence="9" id="KW-1185">Reference proteome</keyword>